<dbReference type="Proteomes" id="UP000015105">
    <property type="component" value="Chromosome 3D"/>
</dbReference>
<organism evidence="2 3">
    <name type="scientific">Aegilops tauschii subsp. strangulata</name>
    <name type="common">Goatgrass</name>
    <dbReference type="NCBI Taxonomy" id="200361"/>
    <lineage>
        <taxon>Eukaryota</taxon>
        <taxon>Viridiplantae</taxon>
        <taxon>Streptophyta</taxon>
        <taxon>Embryophyta</taxon>
        <taxon>Tracheophyta</taxon>
        <taxon>Spermatophyta</taxon>
        <taxon>Magnoliopsida</taxon>
        <taxon>Liliopsida</taxon>
        <taxon>Poales</taxon>
        <taxon>Poaceae</taxon>
        <taxon>BOP clade</taxon>
        <taxon>Pooideae</taxon>
        <taxon>Triticodae</taxon>
        <taxon>Triticeae</taxon>
        <taxon>Triticinae</taxon>
        <taxon>Aegilops</taxon>
    </lineage>
</organism>
<reference evidence="3" key="2">
    <citation type="journal article" date="2017" name="Nat. Plants">
        <title>The Aegilops tauschii genome reveals multiple impacts of transposons.</title>
        <authorList>
            <person name="Zhao G."/>
            <person name="Zou C."/>
            <person name="Li K."/>
            <person name="Wang K."/>
            <person name="Li T."/>
            <person name="Gao L."/>
            <person name="Zhang X."/>
            <person name="Wang H."/>
            <person name="Yang Z."/>
            <person name="Liu X."/>
            <person name="Jiang W."/>
            <person name="Mao L."/>
            <person name="Kong X."/>
            <person name="Jiao Y."/>
            <person name="Jia J."/>
        </authorList>
    </citation>
    <scope>NUCLEOTIDE SEQUENCE [LARGE SCALE GENOMIC DNA]</scope>
    <source>
        <strain evidence="3">cv. AL8/78</strain>
    </source>
</reference>
<name>A0A453FW06_AEGTS</name>
<keyword evidence="1" id="KW-0812">Transmembrane</keyword>
<dbReference type="AlphaFoldDB" id="A0A453FW06"/>
<accession>A0A453FW06</accession>
<evidence type="ECO:0000313" key="2">
    <source>
        <dbReference type="EnsemblPlants" id="AET3Gv20799200.14"/>
    </source>
</evidence>
<reference evidence="2" key="5">
    <citation type="journal article" date="2021" name="G3 (Bethesda)">
        <title>Aegilops tauschii genome assembly Aet v5.0 features greater sequence contiguity and improved annotation.</title>
        <authorList>
            <person name="Wang L."/>
            <person name="Zhu T."/>
            <person name="Rodriguez J.C."/>
            <person name="Deal K.R."/>
            <person name="Dubcovsky J."/>
            <person name="McGuire P.E."/>
            <person name="Lux T."/>
            <person name="Spannagl M."/>
            <person name="Mayer K.F.X."/>
            <person name="Baldrich P."/>
            <person name="Meyers B.C."/>
            <person name="Huo N."/>
            <person name="Gu Y.Q."/>
            <person name="Zhou H."/>
            <person name="Devos K.M."/>
            <person name="Bennetzen J.L."/>
            <person name="Unver T."/>
            <person name="Budak H."/>
            <person name="Gulick P.J."/>
            <person name="Galiba G."/>
            <person name="Kalapos B."/>
            <person name="Nelson D.R."/>
            <person name="Li P."/>
            <person name="You F.M."/>
            <person name="Luo M.C."/>
            <person name="Dvorak J."/>
        </authorList>
    </citation>
    <scope>NUCLEOTIDE SEQUENCE [LARGE SCALE GENOMIC DNA]</scope>
    <source>
        <strain evidence="2">cv. AL8/78</strain>
    </source>
</reference>
<protein>
    <submittedName>
        <fullName evidence="2">Uncharacterized protein</fullName>
    </submittedName>
</protein>
<feature type="transmembrane region" description="Helical" evidence="1">
    <location>
        <begin position="61"/>
        <end position="85"/>
    </location>
</feature>
<sequence>TGRSRLTRQKVLRIQNLRNLPAVAHEEYVDFTTMGCFNFICLLLSACYYRNCKTSGDDYVVVVLLVLPSIFFAAATITFNVVFVISRGDCMLYCHRENHPLSADVTAFQFFNLLIATSAKLH</sequence>
<dbReference type="EnsemblPlants" id="AET3Gv20799200.14">
    <property type="protein sequence ID" value="AET3Gv20799200.14"/>
    <property type="gene ID" value="AET3Gv20799200"/>
</dbReference>
<keyword evidence="3" id="KW-1185">Reference proteome</keyword>
<keyword evidence="1" id="KW-0472">Membrane</keyword>
<evidence type="ECO:0000256" key="1">
    <source>
        <dbReference type="SAM" id="Phobius"/>
    </source>
</evidence>
<evidence type="ECO:0000313" key="3">
    <source>
        <dbReference type="Proteomes" id="UP000015105"/>
    </source>
</evidence>
<keyword evidence="1" id="KW-1133">Transmembrane helix</keyword>
<dbReference type="Gramene" id="AET3Gv20799200.14">
    <property type="protein sequence ID" value="AET3Gv20799200.14"/>
    <property type="gene ID" value="AET3Gv20799200"/>
</dbReference>
<reference evidence="3" key="1">
    <citation type="journal article" date="2014" name="Science">
        <title>Ancient hybridizations among the ancestral genomes of bread wheat.</title>
        <authorList>
            <consortium name="International Wheat Genome Sequencing Consortium,"/>
            <person name="Marcussen T."/>
            <person name="Sandve S.R."/>
            <person name="Heier L."/>
            <person name="Spannagl M."/>
            <person name="Pfeifer M."/>
            <person name="Jakobsen K.S."/>
            <person name="Wulff B.B."/>
            <person name="Steuernagel B."/>
            <person name="Mayer K.F."/>
            <person name="Olsen O.A."/>
        </authorList>
    </citation>
    <scope>NUCLEOTIDE SEQUENCE [LARGE SCALE GENOMIC DNA]</scope>
    <source>
        <strain evidence="3">cv. AL8/78</strain>
    </source>
</reference>
<reference evidence="2" key="4">
    <citation type="submission" date="2019-03" db="UniProtKB">
        <authorList>
            <consortium name="EnsemblPlants"/>
        </authorList>
    </citation>
    <scope>IDENTIFICATION</scope>
</reference>
<proteinExistence type="predicted"/>
<reference evidence="2" key="3">
    <citation type="journal article" date="2017" name="Nature">
        <title>Genome sequence of the progenitor of the wheat D genome Aegilops tauschii.</title>
        <authorList>
            <person name="Luo M.C."/>
            <person name="Gu Y.Q."/>
            <person name="Puiu D."/>
            <person name="Wang H."/>
            <person name="Twardziok S.O."/>
            <person name="Deal K.R."/>
            <person name="Huo N."/>
            <person name="Zhu T."/>
            <person name="Wang L."/>
            <person name="Wang Y."/>
            <person name="McGuire P.E."/>
            <person name="Liu S."/>
            <person name="Long H."/>
            <person name="Ramasamy R.K."/>
            <person name="Rodriguez J.C."/>
            <person name="Van S.L."/>
            <person name="Yuan L."/>
            <person name="Wang Z."/>
            <person name="Xia Z."/>
            <person name="Xiao L."/>
            <person name="Anderson O.D."/>
            <person name="Ouyang S."/>
            <person name="Liang Y."/>
            <person name="Zimin A.V."/>
            <person name="Pertea G."/>
            <person name="Qi P."/>
            <person name="Bennetzen J.L."/>
            <person name="Dai X."/>
            <person name="Dawson M.W."/>
            <person name="Muller H.G."/>
            <person name="Kugler K."/>
            <person name="Rivarola-Duarte L."/>
            <person name="Spannagl M."/>
            <person name="Mayer K.F.X."/>
            <person name="Lu F.H."/>
            <person name="Bevan M.W."/>
            <person name="Leroy P."/>
            <person name="Li P."/>
            <person name="You F.M."/>
            <person name="Sun Q."/>
            <person name="Liu Z."/>
            <person name="Lyons E."/>
            <person name="Wicker T."/>
            <person name="Salzberg S.L."/>
            <person name="Devos K.M."/>
            <person name="Dvorak J."/>
        </authorList>
    </citation>
    <scope>NUCLEOTIDE SEQUENCE [LARGE SCALE GENOMIC DNA]</scope>
    <source>
        <strain evidence="2">cv. AL8/78</strain>
    </source>
</reference>